<evidence type="ECO:0000313" key="18">
    <source>
        <dbReference type="Proteomes" id="UP001161325"/>
    </source>
</evidence>
<evidence type="ECO:0000259" key="16">
    <source>
        <dbReference type="Pfam" id="PF05201"/>
    </source>
</evidence>
<evidence type="ECO:0000256" key="13">
    <source>
        <dbReference type="RuleBase" id="RU000584"/>
    </source>
</evidence>
<dbReference type="InterPro" id="IPR015895">
    <property type="entry name" value="4pyrrol_synth_GluRdtase_N"/>
</dbReference>
<evidence type="ECO:0000256" key="4">
    <source>
        <dbReference type="ARBA" id="ARBA00022857"/>
    </source>
</evidence>
<comment type="domain">
    <text evidence="8">Possesses an unusual extended V-shaped dimeric structure with each monomer consisting of three distinct domains arranged along a curved 'spinal' alpha-helix. The N-terminal catalytic domain specifically recognizes the glutamate moiety of the substrate. The second domain is the NADPH-binding domain, and the third C-terminal domain is responsible for dimerization.</text>
</comment>
<dbReference type="InterPro" id="IPR018214">
    <property type="entry name" value="GluRdtase_CS"/>
</dbReference>
<dbReference type="NCBIfam" id="TIGR01035">
    <property type="entry name" value="hemA"/>
    <property type="match status" value="1"/>
</dbReference>
<dbReference type="AlphaFoldDB" id="A0AA37QFH7"/>
<feature type="binding site" evidence="8 10">
    <location>
        <position position="176"/>
    </location>
    <ligand>
        <name>substrate</name>
    </ligand>
</feature>
<dbReference type="SUPFAM" id="SSF51735">
    <property type="entry name" value="NAD(P)-binding Rossmann-fold domains"/>
    <property type="match status" value="1"/>
</dbReference>
<organism evidence="17 18">
    <name type="scientific">Roseisolibacter agri</name>
    <dbReference type="NCBI Taxonomy" id="2014610"/>
    <lineage>
        <taxon>Bacteria</taxon>
        <taxon>Pseudomonadati</taxon>
        <taxon>Gemmatimonadota</taxon>
        <taxon>Gemmatimonadia</taxon>
        <taxon>Gemmatimonadales</taxon>
        <taxon>Gemmatimonadaceae</taxon>
        <taxon>Roseisolibacter</taxon>
    </lineage>
</organism>
<evidence type="ECO:0000256" key="3">
    <source>
        <dbReference type="ARBA" id="ARBA00012970"/>
    </source>
</evidence>
<dbReference type="Proteomes" id="UP001161325">
    <property type="component" value="Unassembled WGS sequence"/>
</dbReference>
<comment type="catalytic activity">
    <reaction evidence="7 8 13">
        <text>(S)-4-amino-5-oxopentanoate + tRNA(Glu) + NADP(+) = L-glutamyl-tRNA(Glu) + NADPH + H(+)</text>
        <dbReference type="Rhea" id="RHEA:12344"/>
        <dbReference type="Rhea" id="RHEA-COMP:9663"/>
        <dbReference type="Rhea" id="RHEA-COMP:9680"/>
        <dbReference type="ChEBI" id="CHEBI:15378"/>
        <dbReference type="ChEBI" id="CHEBI:57501"/>
        <dbReference type="ChEBI" id="CHEBI:57783"/>
        <dbReference type="ChEBI" id="CHEBI:58349"/>
        <dbReference type="ChEBI" id="CHEBI:78442"/>
        <dbReference type="ChEBI" id="CHEBI:78520"/>
        <dbReference type="EC" id="1.2.1.70"/>
    </reaction>
</comment>
<evidence type="ECO:0000256" key="12">
    <source>
        <dbReference type="PIRSR" id="PIRSR000445-4"/>
    </source>
</evidence>
<evidence type="ECO:0000256" key="10">
    <source>
        <dbReference type="PIRSR" id="PIRSR000445-2"/>
    </source>
</evidence>
<evidence type="ECO:0000256" key="7">
    <source>
        <dbReference type="ARBA" id="ARBA00047464"/>
    </source>
</evidence>
<gene>
    <name evidence="8 17" type="primary">hemA</name>
    <name evidence="17" type="ORF">rosag_13010</name>
</gene>
<keyword evidence="5 8" id="KW-0560">Oxidoreductase</keyword>
<feature type="domain" description="Quinate/shikimate 5-dehydrogenase/glutamyl-tRNA reductase" evidence="15">
    <location>
        <begin position="234"/>
        <end position="358"/>
    </location>
</feature>
<keyword evidence="6 8" id="KW-0627">Porphyrin biosynthesis</keyword>
<dbReference type="GO" id="GO:0019353">
    <property type="term" value="P:protoporphyrinogen IX biosynthetic process from glutamate"/>
    <property type="evidence" value="ECO:0007669"/>
    <property type="project" value="TreeGrafter"/>
</dbReference>
<dbReference type="GO" id="GO:0050661">
    <property type="term" value="F:NADP binding"/>
    <property type="evidence" value="ECO:0007669"/>
    <property type="project" value="InterPro"/>
</dbReference>
<dbReference type="InterPro" id="IPR000343">
    <property type="entry name" value="4pyrrol_synth_GluRdtase"/>
</dbReference>
<dbReference type="Pfam" id="PF00745">
    <property type="entry name" value="GlutR_dimer"/>
    <property type="match status" value="1"/>
</dbReference>
<feature type="binding site" evidence="8 10">
    <location>
        <begin position="170"/>
        <end position="172"/>
    </location>
    <ligand>
        <name>substrate</name>
    </ligand>
</feature>
<reference evidence="17" key="1">
    <citation type="submission" date="2022-08" db="EMBL/GenBank/DDBJ databases">
        <title>Draft genome sequencing of Roseisolibacter agri AW1220.</title>
        <authorList>
            <person name="Tobiishi Y."/>
            <person name="Tonouchi A."/>
        </authorList>
    </citation>
    <scope>NUCLEOTIDE SEQUENCE</scope>
    <source>
        <strain evidence="17">AW1220</strain>
    </source>
</reference>
<feature type="site" description="Important for activity" evidence="8 12">
    <location>
        <position position="155"/>
    </location>
</feature>
<feature type="active site" description="Nucleophile" evidence="8 9">
    <location>
        <position position="104"/>
    </location>
</feature>
<evidence type="ECO:0000256" key="11">
    <source>
        <dbReference type="PIRSR" id="PIRSR000445-3"/>
    </source>
</evidence>
<dbReference type="InterPro" id="IPR006151">
    <property type="entry name" value="Shikm_DH/Glu-tRNA_Rdtase"/>
</dbReference>
<dbReference type="PROSITE" id="PS00747">
    <property type="entry name" value="GLUTR"/>
    <property type="match status" value="1"/>
</dbReference>
<evidence type="ECO:0000259" key="14">
    <source>
        <dbReference type="Pfam" id="PF00745"/>
    </source>
</evidence>
<dbReference type="PIRSF" id="PIRSF000445">
    <property type="entry name" value="4pyrrol_synth_GluRdtase"/>
    <property type="match status" value="1"/>
</dbReference>
<dbReference type="Pfam" id="PF05201">
    <property type="entry name" value="GlutR_N"/>
    <property type="match status" value="1"/>
</dbReference>
<dbReference type="GO" id="GO:0008883">
    <property type="term" value="F:glutamyl-tRNA reductase activity"/>
    <property type="evidence" value="ECO:0007669"/>
    <property type="project" value="UniProtKB-UniRule"/>
</dbReference>
<dbReference type="Gene3D" id="3.30.460.30">
    <property type="entry name" value="Glutamyl-tRNA reductase, N-terminal domain"/>
    <property type="match status" value="1"/>
</dbReference>
<dbReference type="EMBL" id="BRXS01000002">
    <property type="protein sequence ID" value="GLC24788.1"/>
    <property type="molecule type" value="Genomic_DNA"/>
</dbReference>
<feature type="binding site" evidence="8 10">
    <location>
        <begin position="103"/>
        <end position="106"/>
    </location>
    <ligand>
        <name>substrate</name>
    </ligand>
</feature>
<evidence type="ECO:0000256" key="9">
    <source>
        <dbReference type="PIRSR" id="PIRSR000445-1"/>
    </source>
</evidence>
<comment type="pathway">
    <text evidence="1 8 13">Porphyrin-containing compound metabolism; protoporphyrin-IX biosynthesis; 5-aminolevulinate from L-glutamyl-tRNA(Glu): step 1/2.</text>
</comment>
<evidence type="ECO:0000259" key="15">
    <source>
        <dbReference type="Pfam" id="PF01488"/>
    </source>
</evidence>
<dbReference type="Pfam" id="PF01488">
    <property type="entry name" value="Shikimate_DH"/>
    <property type="match status" value="1"/>
</dbReference>
<evidence type="ECO:0000256" key="5">
    <source>
        <dbReference type="ARBA" id="ARBA00023002"/>
    </source>
</evidence>
<sequence>MTIVDRVVEGGPGGSVVLRMPPRIGAQYACPVASSFDAADRTEAPPVVHDPSARPPVHVLVVGLHARLAPLALRERVAFVPGEDASRAVAAAVGVPEAMVLSTCNRVEVYAAGPRAALDGAADRLLAFLAARADVAPERLRAYAHVQAGPATARHLCRVAAGLDSVMLGETQIVGQLKRAAEESRAAGTMGGTLQRLVCTALAAGRRARARLAPASGPTSVAQAAVRAIGGAPALAGRTVVVLGAGETAAEVLRLIEHGGAARMVVLNRTAARGQALAWRHGADSEAWEARAVALASADVIFACTGAASPVVTPAHLAADVGGAPRGPRLVVDLGVPRNVDPEVAALPGVALWDVDALAGNPGAARDAVEAEAEAQRWADRYERWLANRPVVPMIARLKEGAERVRERELARALARLDGLDEREQAVVRELATRLVNKLLHPPMAALAADPDAHELAASAHRLFGFAPDSPSQSA</sequence>
<protein>
    <recommendedName>
        <fullName evidence="3 8">Glutamyl-tRNA reductase</fullName>
        <shortName evidence="8">GluTR</shortName>
        <ecNumber evidence="3 8">1.2.1.70</ecNumber>
    </recommendedName>
</protein>
<dbReference type="Gene3D" id="3.40.50.720">
    <property type="entry name" value="NAD(P)-binding Rossmann-like Domain"/>
    <property type="match status" value="1"/>
</dbReference>
<evidence type="ECO:0000256" key="6">
    <source>
        <dbReference type="ARBA" id="ARBA00023244"/>
    </source>
</evidence>
<evidence type="ECO:0000313" key="17">
    <source>
        <dbReference type="EMBL" id="GLC24788.1"/>
    </source>
</evidence>
<dbReference type="EC" id="1.2.1.70" evidence="3 8"/>
<feature type="domain" description="Tetrapyrrole biosynthesis glutamyl-tRNA reductase dimerisation" evidence="14">
    <location>
        <begin position="371"/>
        <end position="465"/>
    </location>
</feature>
<dbReference type="PANTHER" id="PTHR43013">
    <property type="entry name" value="GLUTAMYL-TRNA REDUCTASE"/>
    <property type="match status" value="1"/>
</dbReference>
<feature type="domain" description="Glutamyl-tRNA reductase N-terminal" evidence="16">
    <location>
        <begin position="62"/>
        <end position="210"/>
    </location>
</feature>
<evidence type="ECO:0000256" key="1">
    <source>
        <dbReference type="ARBA" id="ARBA00005059"/>
    </source>
</evidence>
<dbReference type="InterPro" id="IPR036343">
    <property type="entry name" value="GluRdtase_N_sf"/>
</dbReference>
<dbReference type="SUPFAM" id="SSF69075">
    <property type="entry name" value="Glutamyl tRNA-reductase dimerization domain"/>
    <property type="match status" value="1"/>
</dbReference>
<comment type="caution">
    <text evidence="17">The sequence shown here is derived from an EMBL/GenBank/DDBJ whole genome shotgun (WGS) entry which is preliminary data.</text>
</comment>
<accession>A0AA37QFH7</accession>
<dbReference type="SUPFAM" id="SSF69742">
    <property type="entry name" value="Glutamyl tRNA-reductase catalytic, N-terminal domain"/>
    <property type="match status" value="1"/>
</dbReference>
<comment type="miscellaneous">
    <text evidence="8">During catalysis, the active site Cys acts as a nucleophile attacking the alpha-carbonyl group of tRNA-bound glutamate with the formation of a thioester intermediate between enzyme and glutamate, and the concomitant release of tRNA(Glu). The thioester intermediate is finally reduced by direct hydride transfer from NADPH, to form the product GSA.</text>
</comment>
<dbReference type="InterPro" id="IPR015896">
    <property type="entry name" value="4pyrrol_synth_GluRdtase_dimer"/>
</dbReference>
<feature type="binding site" evidence="8 11">
    <location>
        <begin position="244"/>
        <end position="249"/>
    </location>
    <ligand>
        <name>NADP(+)</name>
        <dbReference type="ChEBI" id="CHEBI:58349"/>
    </ligand>
</feature>
<comment type="function">
    <text evidence="8">Catalyzes the NADPH-dependent reduction of glutamyl-tRNA(Glu) to glutamate 1-semialdehyde (GSA).</text>
</comment>
<dbReference type="FunFam" id="3.30.460.30:FF:000001">
    <property type="entry name" value="Glutamyl-tRNA reductase"/>
    <property type="match status" value="1"/>
</dbReference>
<dbReference type="PANTHER" id="PTHR43013:SF1">
    <property type="entry name" value="GLUTAMYL-TRNA REDUCTASE"/>
    <property type="match status" value="1"/>
</dbReference>
<evidence type="ECO:0000256" key="2">
    <source>
        <dbReference type="ARBA" id="ARBA00005916"/>
    </source>
</evidence>
<dbReference type="InterPro" id="IPR036453">
    <property type="entry name" value="GluRdtase_dimer_dom_sf"/>
</dbReference>
<name>A0AA37QFH7_9BACT</name>
<comment type="similarity">
    <text evidence="2 8 13">Belongs to the glutamyl-tRNA reductase family.</text>
</comment>
<keyword evidence="4 8" id="KW-0521">NADP</keyword>
<keyword evidence="18" id="KW-1185">Reference proteome</keyword>
<dbReference type="HAMAP" id="MF_00087">
    <property type="entry name" value="Glu_tRNA_reductase"/>
    <property type="match status" value="1"/>
</dbReference>
<dbReference type="InterPro" id="IPR036291">
    <property type="entry name" value="NAD(P)-bd_dom_sf"/>
</dbReference>
<evidence type="ECO:0000256" key="8">
    <source>
        <dbReference type="HAMAP-Rule" id="MF_00087"/>
    </source>
</evidence>
<comment type="subunit">
    <text evidence="8">Homodimer.</text>
</comment>
<proteinExistence type="inferred from homology"/>
<feature type="binding site" evidence="8 10">
    <location>
        <position position="165"/>
    </location>
    <ligand>
        <name>substrate</name>
    </ligand>
</feature>